<name>A0A2K3M6M5_TRIPR</name>
<sequence>MGRLYPFQKYPNKKAQNRWNPYEIADFAAILRISAILQGFYSVLGFYLGSRSLRVSKVTKSMDSRTLIQILLTMIMLPDFTLIPEVGTEKKGGDNEADGSTKDGDNVRYGKNLIYIQG</sequence>
<evidence type="ECO:0000313" key="2">
    <source>
        <dbReference type="EMBL" id="PNX86434.1"/>
    </source>
</evidence>
<dbReference type="Proteomes" id="UP000236291">
    <property type="component" value="Unassembled WGS sequence"/>
</dbReference>
<gene>
    <name evidence="2" type="ORF">L195_g042512</name>
</gene>
<protein>
    <submittedName>
        <fullName evidence="2">Uncharacterized protein</fullName>
    </submittedName>
</protein>
<reference evidence="2 3" key="2">
    <citation type="journal article" date="2017" name="Front. Plant Sci.">
        <title>Gene Classification and Mining of Molecular Markers Useful in Red Clover (Trifolium pratense) Breeding.</title>
        <authorList>
            <person name="Istvanek J."/>
            <person name="Dluhosova J."/>
            <person name="Dluhos P."/>
            <person name="Patkova L."/>
            <person name="Nedelnik J."/>
            <person name="Repkova J."/>
        </authorList>
    </citation>
    <scope>NUCLEOTIDE SEQUENCE [LARGE SCALE GENOMIC DNA]</scope>
    <source>
        <strain evidence="3">cv. Tatra</strain>
        <tissue evidence="2">Young leaves</tissue>
    </source>
</reference>
<accession>A0A2K3M6M5</accession>
<comment type="caution">
    <text evidence="2">The sequence shown here is derived from an EMBL/GenBank/DDBJ whole genome shotgun (WGS) entry which is preliminary data.</text>
</comment>
<keyword evidence="1" id="KW-0812">Transmembrane</keyword>
<feature type="transmembrane region" description="Helical" evidence="1">
    <location>
        <begin position="27"/>
        <end position="48"/>
    </location>
</feature>
<proteinExistence type="predicted"/>
<dbReference type="EMBL" id="ASHM01051173">
    <property type="protein sequence ID" value="PNX86434.1"/>
    <property type="molecule type" value="Genomic_DNA"/>
</dbReference>
<organism evidence="2 3">
    <name type="scientific">Trifolium pratense</name>
    <name type="common">Red clover</name>
    <dbReference type="NCBI Taxonomy" id="57577"/>
    <lineage>
        <taxon>Eukaryota</taxon>
        <taxon>Viridiplantae</taxon>
        <taxon>Streptophyta</taxon>
        <taxon>Embryophyta</taxon>
        <taxon>Tracheophyta</taxon>
        <taxon>Spermatophyta</taxon>
        <taxon>Magnoliopsida</taxon>
        <taxon>eudicotyledons</taxon>
        <taxon>Gunneridae</taxon>
        <taxon>Pentapetalae</taxon>
        <taxon>rosids</taxon>
        <taxon>fabids</taxon>
        <taxon>Fabales</taxon>
        <taxon>Fabaceae</taxon>
        <taxon>Papilionoideae</taxon>
        <taxon>50 kb inversion clade</taxon>
        <taxon>NPAAA clade</taxon>
        <taxon>Hologalegina</taxon>
        <taxon>IRL clade</taxon>
        <taxon>Trifolieae</taxon>
        <taxon>Trifolium</taxon>
    </lineage>
</organism>
<reference evidence="2 3" key="1">
    <citation type="journal article" date="2014" name="Am. J. Bot.">
        <title>Genome assembly and annotation for red clover (Trifolium pratense; Fabaceae).</title>
        <authorList>
            <person name="Istvanek J."/>
            <person name="Jaros M."/>
            <person name="Krenek A."/>
            <person name="Repkova J."/>
        </authorList>
    </citation>
    <scope>NUCLEOTIDE SEQUENCE [LARGE SCALE GENOMIC DNA]</scope>
    <source>
        <strain evidence="3">cv. Tatra</strain>
        <tissue evidence="2">Young leaves</tissue>
    </source>
</reference>
<evidence type="ECO:0000256" key="1">
    <source>
        <dbReference type="SAM" id="Phobius"/>
    </source>
</evidence>
<keyword evidence="1" id="KW-1133">Transmembrane helix</keyword>
<dbReference type="AlphaFoldDB" id="A0A2K3M6M5"/>
<evidence type="ECO:0000313" key="3">
    <source>
        <dbReference type="Proteomes" id="UP000236291"/>
    </source>
</evidence>
<keyword evidence="1" id="KW-0472">Membrane</keyword>